<reference evidence="2" key="1">
    <citation type="journal article" date="2022" name="Int. J. Mol. Sci.">
        <title>Draft Genome of Tanacetum Coccineum: Genomic Comparison of Closely Related Tanacetum-Family Plants.</title>
        <authorList>
            <person name="Yamashiro T."/>
            <person name="Shiraishi A."/>
            <person name="Nakayama K."/>
            <person name="Satake H."/>
        </authorList>
    </citation>
    <scope>NUCLEOTIDE SEQUENCE</scope>
</reference>
<reference evidence="2" key="2">
    <citation type="submission" date="2022-01" db="EMBL/GenBank/DDBJ databases">
        <authorList>
            <person name="Yamashiro T."/>
            <person name="Shiraishi A."/>
            <person name="Satake H."/>
            <person name="Nakayama K."/>
        </authorList>
    </citation>
    <scope>NUCLEOTIDE SEQUENCE</scope>
</reference>
<dbReference type="Proteomes" id="UP001151760">
    <property type="component" value="Unassembled WGS sequence"/>
</dbReference>
<keyword evidence="1" id="KW-1133">Transmembrane helix</keyword>
<sequence>MFALQLVPFAVQGVSLDAALAVHCFSPPILEWIIPDVFLLDSNIISQDVKFMLRFFRGTVYLAVIAFPLSNFILASICIVGIILGSDKLWQPRSGVEVQAARPCVISLGVVCFGAVDTPEDGPKEDFLYKVLLIWYLGALRLSVNLDLTTSVLSRSSAWKFLYVPFGLRSDAANMLLFIGSLLVASNLNLMAYVNMPFGFVVSVLLELSTQNESPISRRYSGFTDPRQLMVDIISHPLSSQNLVGEASTSAVPLLTLKDLTQMGFGERGLYSLFEDLL</sequence>
<comment type="caution">
    <text evidence="2">The sequence shown here is derived from an EMBL/GenBank/DDBJ whole genome shotgun (WGS) entry which is preliminary data.</text>
</comment>
<organism evidence="2 3">
    <name type="scientific">Tanacetum coccineum</name>
    <dbReference type="NCBI Taxonomy" id="301880"/>
    <lineage>
        <taxon>Eukaryota</taxon>
        <taxon>Viridiplantae</taxon>
        <taxon>Streptophyta</taxon>
        <taxon>Embryophyta</taxon>
        <taxon>Tracheophyta</taxon>
        <taxon>Spermatophyta</taxon>
        <taxon>Magnoliopsida</taxon>
        <taxon>eudicotyledons</taxon>
        <taxon>Gunneridae</taxon>
        <taxon>Pentapetalae</taxon>
        <taxon>asterids</taxon>
        <taxon>campanulids</taxon>
        <taxon>Asterales</taxon>
        <taxon>Asteraceae</taxon>
        <taxon>Asteroideae</taxon>
        <taxon>Anthemideae</taxon>
        <taxon>Anthemidinae</taxon>
        <taxon>Tanacetum</taxon>
    </lineage>
</organism>
<gene>
    <name evidence="2" type="ORF">Tco_0707604</name>
</gene>
<evidence type="ECO:0000313" key="3">
    <source>
        <dbReference type="Proteomes" id="UP001151760"/>
    </source>
</evidence>
<evidence type="ECO:0000256" key="1">
    <source>
        <dbReference type="SAM" id="Phobius"/>
    </source>
</evidence>
<keyword evidence="3" id="KW-1185">Reference proteome</keyword>
<accession>A0ABQ4YCY8</accession>
<keyword evidence="1" id="KW-0472">Membrane</keyword>
<dbReference type="EMBL" id="BQNB010010253">
    <property type="protein sequence ID" value="GJS74763.1"/>
    <property type="molecule type" value="Genomic_DNA"/>
</dbReference>
<keyword evidence="1" id="KW-0812">Transmembrane</keyword>
<name>A0ABQ4YCY8_9ASTR</name>
<feature type="transmembrane region" description="Helical" evidence="1">
    <location>
        <begin position="60"/>
        <end position="84"/>
    </location>
</feature>
<proteinExistence type="predicted"/>
<protein>
    <submittedName>
        <fullName evidence="2">Uncharacterized protein</fullName>
    </submittedName>
</protein>
<evidence type="ECO:0000313" key="2">
    <source>
        <dbReference type="EMBL" id="GJS74763.1"/>
    </source>
</evidence>